<feature type="transmembrane region" description="Helical" evidence="8">
    <location>
        <begin position="185"/>
        <end position="207"/>
    </location>
</feature>
<dbReference type="RefSeq" id="WP_257594297.1">
    <property type="nucleotide sequence ID" value="NZ_JANKHH010000001.1"/>
</dbReference>
<sequence length="513" mass="54766">MSEIAEILSGLGGKLAAHVLLAAAAIALGITVALPLAVWASRNRAVRRITLGFASLVQTMPALALLALFFPILLSLRAIFGEGLPTLGFLPALLALALYALLPILRNAVTAREHMAGEVLEAADGVGMTAWQKLRLVEAPLAAPYVMAGIRTAAVWTIGAATLSTTIGQPSLGDPIFAGLQTQNWALVLAGCIAAAALALLTDALLGTVERGLAQRKRALVWGGLGVALLGVLLSGWTLRPQERAGGETIVIGAKSFSEQYILARLIGARLEKAGFTVKYRDGLGSAVVHEALTTGAIDISIDYTGTLWTNQLKREDNPGREAIYRTLVEWERETTGTRVLGRLGFENAYALAMRQDRADALGIRTMEDLARASPRLTIGGDVEFFRRPEWVAVRDAYGLDFGRERNFTTTFMYDALTGGEADVISAYTSDGRIAADRLLVLEDTKQAFPSYDALMLVAPGHASNQRLIAALEPLVGAIDVEAMREANFAVDRQGNKQSPEQAAAQLARRAGL</sequence>
<evidence type="ECO:0000256" key="7">
    <source>
        <dbReference type="ARBA" id="ARBA00035652"/>
    </source>
</evidence>
<evidence type="ECO:0000256" key="3">
    <source>
        <dbReference type="ARBA" id="ARBA00022692"/>
    </source>
</evidence>
<keyword evidence="3 8" id="KW-0812">Transmembrane</keyword>
<feature type="transmembrane region" description="Helical" evidence="8">
    <location>
        <begin position="15"/>
        <end position="39"/>
    </location>
</feature>
<dbReference type="Gene3D" id="1.10.3720.10">
    <property type="entry name" value="MetI-like"/>
    <property type="match status" value="1"/>
</dbReference>
<dbReference type="InterPro" id="IPR007210">
    <property type="entry name" value="ABC_Gly_betaine_transp_sub-bd"/>
</dbReference>
<evidence type="ECO:0000313" key="10">
    <source>
        <dbReference type="EMBL" id="MCR2832533.1"/>
    </source>
</evidence>
<dbReference type="SUPFAM" id="SSF161098">
    <property type="entry name" value="MetI-like"/>
    <property type="match status" value="1"/>
</dbReference>
<comment type="similarity">
    <text evidence="6">In the C-terminal section; belongs to the OsmX family.</text>
</comment>
<feature type="domain" description="ABC transmembrane type-1" evidence="9">
    <location>
        <begin position="15"/>
        <end position="206"/>
    </location>
</feature>
<dbReference type="EMBL" id="JANKHH010000001">
    <property type="protein sequence ID" value="MCR2832533.1"/>
    <property type="molecule type" value="Genomic_DNA"/>
</dbReference>
<feature type="transmembrane region" description="Helical" evidence="8">
    <location>
        <begin position="142"/>
        <end position="165"/>
    </location>
</feature>
<evidence type="ECO:0000256" key="8">
    <source>
        <dbReference type="RuleBase" id="RU363032"/>
    </source>
</evidence>
<proteinExistence type="inferred from homology"/>
<dbReference type="Pfam" id="PF04069">
    <property type="entry name" value="OpuAC"/>
    <property type="match status" value="1"/>
</dbReference>
<evidence type="ECO:0000256" key="6">
    <source>
        <dbReference type="ARBA" id="ARBA00035642"/>
    </source>
</evidence>
<dbReference type="InterPro" id="IPR035906">
    <property type="entry name" value="MetI-like_sf"/>
</dbReference>
<dbReference type="Pfam" id="PF00528">
    <property type="entry name" value="BPD_transp_1"/>
    <property type="match status" value="1"/>
</dbReference>
<reference evidence="10 11" key="1">
    <citation type="submission" date="2022-08" db="EMBL/GenBank/DDBJ databases">
        <title>Polyphasic taxonomy analysis of Qipengyuania sp.RS5-5.</title>
        <authorList>
            <person name="Xamxidin M."/>
            <person name="Wu M."/>
        </authorList>
    </citation>
    <scope>NUCLEOTIDE SEQUENCE [LARGE SCALE GENOMIC DNA]</scope>
    <source>
        <strain evidence="10 11">RS5-5</strain>
    </source>
</reference>
<dbReference type="Proteomes" id="UP001206067">
    <property type="component" value="Unassembled WGS sequence"/>
</dbReference>
<feature type="transmembrane region" description="Helical" evidence="8">
    <location>
        <begin position="86"/>
        <end position="105"/>
    </location>
</feature>
<name>A0ABT1XLJ3_9SPHN</name>
<dbReference type="SUPFAM" id="SSF53850">
    <property type="entry name" value="Periplasmic binding protein-like II"/>
    <property type="match status" value="1"/>
</dbReference>
<gene>
    <name evidence="10" type="ORF">NSO95_01120</name>
</gene>
<evidence type="ECO:0000256" key="5">
    <source>
        <dbReference type="ARBA" id="ARBA00023136"/>
    </source>
</evidence>
<dbReference type="PANTHER" id="PTHR30177:SF4">
    <property type="entry name" value="OSMOPROTECTANT IMPORT PERMEASE PROTEIN OSMW"/>
    <property type="match status" value="1"/>
</dbReference>
<dbReference type="PANTHER" id="PTHR30177">
    <property type="entry name" value="GLYCINE BETAINE/L-PROLINE TRANSPORT SYSTEM PERMEASE PROTEIN PROW"/>
    <property type="match status" value="1"/>
</dbReference>
<comment type="similarity">
    <text evidence="7">In the N-terminal section; belongs to the binding-protein-dependent transport system permease family.</text>
</comment>
<dbReference type="Gene3D" id="3.40.190.10">
    <property type="entry name" value="Periplasmic binding protein-like II"/>
    <property type="match status" value="1"/>
</dbReference>
<dbReference type="CDD" id="cd06261">
    <property type="entry name" value="TM_PBP2"/>
    <property type="match status" value="1"/>
</dbReference>
<evidence type="ECO:0000313" key="11">
    <source>
        <dbReference type="Proteomes" id="UP001206067"/>
    </source>
</evidence>
<keyword evidence="5 8" id="KW-0472">Membrane</keyword>
<evidence type="ECO:0000256" key="4">
    <source>
        <dbReference type="ARBA" id="ARBA00022989"/>
    </source>
</evidence>
<evidence type="ECO:0000259" key="9">
    <source>
        <dbReference type="PROSITE" id="PS50928"/>
    </source>
</evidence>
<dbReference type="PROSITE" id="PS50928">
    <property type="entry name" value="ABC_TM1"/>
    <property type="match status" value="1"/>
</dbReference>
<feature type="transmembrane region" description="Helical" evidence="8">
    <location>
        <begin position="219"/>
        <end position="239"/>
    </location>
</feature>
<accession>A0ABT1XLJ3</accession>
<feature type="transmembrane region" description="Helical" evidence="8">
    <location>
        <begin position="51"/>
        <end position="74"/>
    </location>
</feature>
<organism evidence="10 11">
    <name type="scientific">Parerythrobacter lacustris</name>
    <dbReference type="NCBI Taxonomy" id="2969984"/>
    <lineage>
        <taxon>Bacteria</taxon>
        <taxon>Pseudomonadati</taxon>
        <taxon>Pseudomonadota</taxon>
        <taxon>Alphaproteobacteria</taxon>
        <taxon>Sphingomonadales</taxon>
        <taxon>Erythrobacteraceae</taxon>
        <taxon>Parerythrobacter</taxon>
    </lineage>
</organism>
<keyword evidence="2 8" id="KW-0813">Transport</keyword>
<dbReference type="InterPro" id="IPR051204">
    <property type="entry name" value="ABC_transp_perm/SBD"/>
</dbReference>
<comment type="caution">
    <text evidence="10">The sequence shown here is derived from an EMBL/GenBank/DDBJ whole genome shotgun (WGS) entry which is preliminary data.</text>
</comment>
<keyword evidence="4 8" id="KW-1133">Transmembrane helix</keyword>
<evidence type="ECO:0000256" key="1">
    <source>
        <dbReference type="ARBA" id="ARBA00004651"/>
    </source>
</evidence>
<dbReference type="Gene3D" id="3.40.190.120">
    <property type="entry name" value="Osmoprotection protein (prox), domain 2"/>
    <property type="match status" value="1"/>
</dbReference>
<dbReference type="InterPro" id="IPR000515">
    <property type="entry name" value="MetI-like"/>
</dbReference>
<protein>
    <submittedName>
        <fullName evidence="10">ABC transporter permease subunit</fullName>
    </submittedName>
</protein>
<comment type="similarity">
    <text evidence="8">Belongs to the binding-protein-dependent transport system permease family.</text>
</comment>
<evidence type="ECO:0000256" key="2">
    <source>
        <dbReference type="ARBA" id="ARBA00022448"/>
    </source>
</evidence>
<keyword evidence="11" id="KW-1185">Reference proteome</keyword>
<comment type="subcellular location">
    <subcellularLocation>
        <location evidence="1 8">Cell membrane</location>
        <topology evidence="1 8">Multi-pass membrane protein</topology>
    </subcellularLocation>
</comment>